<dbReference type="Proteomes" id="UP000522007">
    <property type="component" value="Unassembled WGS sequence"/>
</dbReference>
<gene>
    <name evidence="1" type="ORF">HB853_09765</name>
</gene>
<dbReference type="AlphaFoldDB" id="A0A7X0W655"/>
<dbReference type="EMBL" id="JAAROP010000010">
    <property type="protein sequence ID" value="MBC1323233.1"/>
    <property type="molecule type" value="Genomic_DNA"/>
</dbReference>
<protein>
    <submittedName>
        <fullName evidence="1">Uncharacterized protein</fullName>
    </submittedName>
</protein>
<comment type="caution">
    <text evidence="1">The sequence shown here is derived from an EMBL/GenBank/DDBJ whole genome shotgun (WGS) entry which is preliminary data.</text>
</comment>
<dbReference type="RefSeq" id="WP_185308518.1">
    <property type="nucleotide sequence ID" value="NZ_JACTIQ010000001.1"/>
</dbReference>
<accession>A0A7X0W655</accession>
<proteinExistence type="predicted"/>
<sequence>MRLVITLMTKNKILEKNKNKINQIFTEKMASKSEIFEYVEDNFFELDIDLLEVEFSKETIYDDLNKVISICEEILTNIQSDIDFIVANDDTDTEVNKYVEDWNNIKDFGLFVTQRIIPDIKSYYNSGVCIAYLNFEYVSFGCMF</sequence>
<organism evidence="1 2">
    <name type="scientific">Listeria welshimeri</name>
    <dbReference type="NCBI Taxonomy" id="1643"/>
    <lineage>
        <taxon>Bacteria</taxon>
        <taxon>Bacillati</taxon>
        <taxon>Bacillota</taxon>
        <taxon>Bacilli</taxon>
        <taxon>Bacillales</taxon>
        <taxon>Listeriaceae</taxon>
        <taxon>Listeria</taxon>
    </lineage>
</organism>
<reference evidence="1 2" key="1">
    <citation type="submission" date="2020-03" db="EMBL/GenBank/DDBJ databases">
        <title>Soil Listeria distribution.</title>
        <authorList>
            <person name="Liao J."/>
            <person name="Wiedmann M."/>
        </authorList>
    </citation>
    <scope>NUCLEOTIDE SEQUENCE [LARGE SCALE GENOMIC DNA]</scope>
    <source>
        <strain evidence="1 2">FSL L7-1829</strain>
    </source>
</reference>
<evidence type="ECO:0000313" key="1">
    <source>
        <dbReference type="EMBL" id="MBC1323233.1"/>
    </source>
</evidence>
<name>A0A7X0W655_LISWE</name>
<evidence type="ECO:0000313" key="2">
    <source>
        <dbReference type="Proteomes" id="UP000522007"/>
    </source>
</evidence>